<dbReference type="EMBL" id="CAFBMK010000029">
    <property type="protein sequence ID" value="CAB4904231.1"/>
    <property type="molecule type" value="Genomic_DNA"/>
</dbReference>
<feature type="region of interest" description="Disordered" evidence="1">
    <location>
        <begin position="1"/>
        <end position="20"/>
    </location>
</feature>
<dbReference type="InterPro" id="IPR000182">
    <property type="entry name" value="GNAT_dom"/>
</dbReference>
<dbReference type="Gene3D" id="3.40.630.30">
    <property type="match status" value="1"/>
</dbReference>
<feature type="domain" description="N-acetyltransferase" evidence="2">
    <location>
        <begin position="27"/>
        <end position="180"/>
    </location>
</feature>
<dbReference type="AlphaFoldDB" id="A0A6J7G7U7"/>
<feature type="region of interest" description="Disordered" evidence="1">
    <location>
        <begin position="163"/>
        <end position="218"/>
    </location>
</feature>
<dbReference type="SUPFAM" id="SSF55729">
    <property type="entry name" value="Acyl-CoA N-acyltransferases (Nat)"/>
    <property type="match status" value="1"/>
</dbReference>
<dbReference type="CDD" id="cd04301">
    <property type="entry name" value="NAT_SF"/>
    <property type="match status" value="1"/>
</dbReference>
<evidence type="ECO:0000313" key="3">
    <source>
        <dbReference type="EMBL" id="CAB4904231.1"/>
    </source>
</evidence>
<gene>
    <name evidence="3" type="ORF">UFOPK3564_00770</name>
</gene>
<dbReference type="InterPro" id="IPR016181">
    <property type="entry name" value="Acyl_CoA_acyltransferase"/>
</dbReference>
<sequence>MQAAHHDPTDPPRIGTTRHTLSSGEPVLLRDVAPGDEGRLLELLEHVTGDSRWFRFFTGGADIRRAAAMEARGDGDRRPGVLVLSGDGATVLGHGMCVDAGGGEAEVAFEVADGHHRRGIGGIMLQHLLDRAPADGFTGLVAEVLPSNHDMLDLLASSGRELHSTTAGGIRSVRITLPPPTGAPGHPSPAADPEADLGQPGTLRSGPGSPGRPARWAS</sequence>
<reference evidence="3" key="1">
    <citation type="submission" date="2020-05" db="EMBL/GenBank/DDBJ databases">
        <authorList>
            <person name="Chiriac C."/>
            <person name="Salcher M."/>
            <person name="Ghai R."/>
            <person name="Kavagutti S V."/>
        </authorList>
    </citation>
    <scope>NUCLEOTIDE SEQUENCE</scope>
</reference>
<dbReference type="PROSITE" id="PS51186">
    <property type="entry name" value="GNAT"/>
    <property type="match status" value="1"/>
</dbReference>
<accession>A0A6J7G7U7</accession>
<proteinExistence type="predicted"/>
<protein>
    <submittedName>
        <fullName evidence="3">Unannotated protein</fullName>
    </submittedName>
</protein>
<name>A0A6J7G7U7_9ZZZZ</name>
<dbReference type="Pfam" id="PF00583">
    <property type="entry name" value="Acetyltransf_1"/>
    <property type="match status" value="1"/>
</dbReference>
<organism evidence="3">
    <name type="scientific">freshwater metagenome</name>
    <dbReference type="NCBI Taxonomy" id="449393"/>
    <lineage>
        <taxon>unclassified sequences</taxon>
        <taxon>metagenomes</taxon>
        <taxon>ecological metagenomes</taxon>
    </lineage>
</organism>
<dbReference type="GO" id="GO:0016747">
    <property type="term" value="F:acyltransferase activity, transferring groups other than amino-acyl groups"/>
    <property type="evidence" value="ECO:0007669"/>
    <property type="project" value="InterPro"/>
</dbReference>
<evidence type="ECO:0000256" key="1">
    <source>
        <dbReference type="SAM" id="MobiDB-lite"/>
    </source>
</evidence>
<feature type="compositionally biased region" description="Basic and acidic residues" evidence="1">
    <location>
        <begin position="1"/>
        <end position="10"/>
    </location>
</feature>
<evidence type="ECO:0000259" key="2">
    <source>
        <dbReference type="PROSITE" id="PS51186"/>
    </source>
</evidence>